<dbReference type="OrthoDB" id="4760831at2759"/>
<name>A0A9P5B050_9HYPO</name>
<dbReference type="EMBL" id="PVQB02000019">
    <property type="protein sequence ID" value="KAF4345697.1"/>
    <property type="molecule type" value="Genomic_DNA"/>
</dbReference>
<evidence type="ECO:0008006" key="3">
    <source>
        <dbReference type="Google" id="ProtNLM"/>
    </source>
</evidence>
<protein>
    <recommendedName>
        <fullName evidence="3">Caspase</fullName>
    </recommendedName>
</protein>
<accession>A0A9P5B050</accession>
<evidence type="ECO:0000313" key="2">
    <source>
        <dbReference type="Proteomes" id="UP000730481"/>
    </source>
</evidence>
<reference evidence="1" key="1">
    <citation type="journal article" date="2017" name="Mycologia">
        <title>Fusarium algeriense, sp. nov., a novel toxigenic crown rot pathogen of durum wheat from Algeria is nested in the Fusarium burgessii species complex.</title>
        <authorList>
            <person name="Laraba I."/>
            <person name="Keddad A."/>
            <person name="Boureghda H."/>
            <person name="Abdallah N."/>
            <person name="Vaughan M.M."/>
            <person name="Proctor R.H."/>
            <person name="Busman M."/>
            <person name="O'Donnell K."/>
        </authorList>
    </citation>
    <scope>NUCLEOTIDE SEQUENCE</scope>
    <source>
        <strain evidence="1">NRRL 25174</strain>
    </source>
</reference>
<keyword evidence="2" id="KW-1185">Reference proteome</keyword>
<gene>
    <name evidence="1" type="ORF">FBEOM_355</name>
</gene>
<organism evidence="1 2">
    <name type="scientific">Fusarium beomiforme</name>
    <dbReference type="NCBI Taxonomy" id="44412"/>
    <lineage>
        <taxon>Eukaryota</taxon>
        <taxon>Fungi</taxon>
        <taxon>Dikarya</taxon>
        <taxon>Ascomycota</taxon>
        <taxon>Pezizomycotina</taxon>
        <taxon>Sordariomycetes</taxon>
        <taxon>Hypocreomycetidae</taxon>
        <taxon>Hypocreales</taxon>
        <taxon>Nectriaceae</taxon>
        <taxon>Fusarium</taxon>
        <taxon>Fusarium burgessii species complex</taxon>
    </lineage>
</organism>
<reference evidence="1" key="2">
    <citation type="submission" date="2020-02" db="EMBL/GenBank/DDBJ databases">
        <title>Identification and distribution of gene clusters putatively required for synthesis of sphingolipid metabolism inhibitors in phylogenetically diverse species of the filamentous fungus Fusarium.</title>
        <authorList>
            <person name="Kim H.-S."/>
            <person name="Busman M."/>
            <person name="Brown D.W."/>
            <person name="Divon H."/>
            <person name="Uhlig S."/>
            <person name="Proctor R.H."/>
        </authorList>
    </citation>
    <scope>NUCLEOTIDE SEQUENCE</scope>
    <source>
        <strain evidence="1">NRRL 25174</strain>
    </source>
</reference>
<proteinExistence type="predicted"/>
<comment type="caution">
    <text evidence="1">The sequence shown here is derived from an EMBL/GenBank/DDBJ whole genome shotgun (WGS) entry which is preliminary data.</text>
</comment>
<dbReference type="Proteomes" id="UP000730481">
    <property type="component" value="Unassembled WGS sequence"/>
</dbReference>
<sequence>MVSGELRGQRVNENPKARKEHALVVSERASFSFPFLPSLLSTNPALAGLEDSTLSAEVFDLPSQVKLSSSQDMEVPHMELEHPQPMTLREFCATISQACLSYNEDDLKRRQYRKVRVLCVCYEADKDNHPNVESTSERVRDIFQNTYGYDTVGLMIRKRDKYPQATLNSALRGLLSGMEKDCLAILHYIGHGGQSQKILFPSLRDNVLNPWEANVLIIFDCCCAVDIYGDMIQRKELMYAFSPEENACHGLGCERGLSSNLIQQLRHAHESGHVLSTSQLYSRLAAKSFAMKDTWQPELESLPQFMRYCEDHGPSLLLQPLDSRNEMQWIPVPIETLATQPADVVLSVQIENAEKQTLNAMQSWIQRHPLTAGRVRVDELYKRTDKCIVAVTFQVWYNLPDHPAILPIGFEFKRTTGH</sequence>
<dbReference type="AlphaFoldDB" id="A0A9P5B050"/>
<evidence type="ECO:0000313" key="1">
    <source>
        <dbReference type="EMBL" id="KAF4345697.1"/>
    </source>
</evidence>